<dbReference type="Gramene" id="TVU20147">
    <property type="protein sequence ID" value="TVU20147"/>
    <property type="gene ID" value="EJB05_36343"/>
</dbReference>
<evidence type="ECO:0000313" key="2">
    <source>
        <dbReference type="EMBL" id="TVU20147.1"/>
    </source>
</evidence>
<feature type="domain" description="DUF6598" evidence="1">
    <location>
        <begin position="101"/>
        <end position="335"/>
    </location>
</feature>
<gene>
    <name evidence="2" type="ORF">EJB05_36343</name>
</gene>
<dbReference type="OrthoDB" id="686435at2759"/>
<dbReference type="PANTHER" id="PTHR33065">
    <property type="entry name" value="OS07G0486400 PROTEIN"/>
    <property type="match status" value="1"/>
</dbReference>
<dbReference type="EMBL" id="RWGY01000029">
    <property type="protein sequence ID" value="TVU20147.1"/>
    <property type="molecule type" value="Genomic_DNA"/>
</dbReference>
<dbReference type="Pfam" id="PF20241">
    <property type="entry name" value="DUF6598"/>
    <property type="match status" value="1"/>
</dbReference>
<comment type="caution">
    <text evidence="2">The sequence shown here is derived from an EMBL/GenBank/DDBJ whole genome shotgun (WGS) entry which is preliminary data.</text>
</comment>
<accession>A0A5J9U9Y7</accession>
<dbReference type="Proteomes" id="UP000324897">
    <property type="component" value="Chromosome 7"/>
</dbReference>
<evidence type="ECO:0000313" key="3">
    <source>
        <dbReference type="Proteomes" id="UP000324897"/>
    </source>
</evidence>
<evidence type="ECO:0000259" key="1">
    <source>
        <dbReference type="Pfam" id="PF20241"/>
    </source>
</evidence>
<name>A0A5J9U9Y7_9POAL</name>
<organism evidence="2 3">
    <name type="scientific">Eragrostis curvula</name>
    <name type="common">weeping love grass</name>
    <dbReference type="NCBI Taxonomy" id="38414"/>
    <lineage>
        <taxon>Eukaryota</taxon>
        <taxon>Viridiplantae</taxon>
        <taxon>Streptophyta</taxon>
        <taxon>Embryophyta</taxon>
        <taxon>Tracheophyta</taxon>
        <taxon>Spermatophyta</taxon>
        <taxon>Magnoliopsida</taxon>
        <taxon>Liliopsida</taxon>
        <taxon>Poales</taxon>
        <taxon>Poaceae</taxon>
        <taxon>PACMAD clade</taxon>
        <taxon>Chloridoideae</taxon>
        <taxon>Eragrostideae</taxon>
        <taxon>Eragrostidinae</taxon>
        <taxon>Eragrostis</taxon>
    </lineage>
</organism>
<keyword evidence="3" id="KW-1185">Reference proteome</keyword>
<dbReference type="InterPro" id="IPR046533">
    <property type="entry name" value="DUF6598"/>
</dbReference>
<protein>
    <recommendedName>
        <fullName evidence="1">DUF6598 domain-containing protein</fullName>
    </recommendedName>
</protein>
<dbReference type="PANTHER" id="PTHR33065:SF187">
    <property type="entry name" value="DUF6598 DOMAIN-CONTAINING PROTEIN"/>
    <property type="match status" value="1"/>
</dbReference>
<reference evidence="2 3" key="1">
    <citation type="journal article" date="2019" name="Sci. Rep.">
        <title>A high-quality genome of Eragrostis curvula grass provides insights into Poaceae evolution and supports new strategies to enhance forage quality.</title>
        <authorList>
            <person name="Carballo J."/>
            <person name="Santos B.A.C.M."/>
            <person name="Zappacosta D."/>
            <person name="Garbus I."/>
            <person name="Selva J.P."/>
            <person name="Gallo C.A."/>
            <person name="Diaz A."/>
            <person name="Albertini E."/>
            <person name="Caccamo M."/>
            <person name="Echenique V."/>
        </authorList>
    </citation>
    <scope>NUCLEOTIDE SEQUENCE [LARGE SCALE GENOMIC DNA]</scope>
    <source>
        <strain evidence="3">cv. Victoria</strain>
        <tissue evidence="2">Leaf</tissue>
    </source>
</reference>
<proteinExistence type="predicted"/>
<sequence>MEDELLELARLYRLMPPGFHPELVGSWNRKRASWAERVVNVLHLVRIHQITEYDPAYRSYVRTRFCKYNIAFFDFDKESRPMRGRSLLKMTSHDRNLLEESVNVVSLRILKTSVGYPVRVFGTVLARDQVDYKCVYLFRRDRDDAQLINSPRDTLTLTDPCRGLAVTSTMFFEINLKVKGDDVCDDRVLSKGVIVHDTCCIRDGEKLMRKLLTSWHSTLQLAYTPVPFAVQATLAVSVLYGACEFTGEVIAWTSQNKNKIVLHDSKVAVTSTELGANGCVALSRRLVAVPVDEMLVLRIRVRDGAREAACFESTLGHFDDCRTFYDDDYTVQVKVEWTGILSTMWRNVLHDVGKDRVLI</sequence>
<dbReference type="AlphaFoldDB" id="A0A5J9U9Y7"/>